<accession>A0A0A3YS78</accession>
<dbReference type="InterPro" id="IPR011051">
    <property type="entry name" value="RmlC_Cupin_sf"/>
</dbReference>
<dbReference type="InterPro" id="IPR050807">
    <property type="entry name" value="TransReg_Diox_bact_type"/>
</dbReference>
<gene>
    <name evidence="3" type="ORF">NG99_19280</name>
</gene>
<proteinExistence type="predicted"/>
<dbReference type="InterPro" id="IPR001387">
    <property type="entry name" value="Cro/C1-type_HTH"/>
</dbReference>
<keyword evidence="4" id="KW-1185">Reference proteome</keyword>
<dbReference type="OrthoDB" id="9792093at2"/>
<evidence type="ECO:0000313" key="3">
    <source>
        <dbReference type="EMBL" id="KGT89475.1"/>
    </source>
</evidence>
<name>A0A0A3YS78_9GAMM</name>
<dbReference type="SMART" id="SM00530">
    <property type="entry name" value="HTH_XRE"/>
    <property type="match status" value="1"/>
</dbReference>
<dbReference type="eggNOG" id="COG1476">
    <property type="taxonomic scope" value="Bacteria"/>
</dbReference>
<dbReference type="InterPro" id="IPR010982">
    <property type="entry name" value="Lambda_DNA-bd_dom_sf"/>
</dbReference>
<dbReference type="STRING" id="371042.NG99_19280"/>
<feature type="domain" description="HTH cro/C1-type" evidence="2">
    <location>
        <begin position="15"/>
        <end position="69"/>
    </location>
</feature>
<dbReference type="CDD" id="cd00093">
    <property type="entry name" value="HTH_XRE"/>
    <property type="match status" value="1"/>
</dbReference>
<dbReference type="SUPFAM" id="SSF51182">
    <property type="entry name" value="RmlC-like cupins"/>
    <property type="match status" value="1"/>
</dbReference>
<reference evidence="3 4" key="1">
    <citation type="submission" date="2014-10" db="EMBL/GenBank/DDBJ databases">
        <title>Genome sequence of Erwinia typographi M043b.</title>
        <authorList>
            <person name="Chan K.-G."/>
            <person name="Tan W.-S."/>
        </authorList>
    </citation>
    <scope>NUCLEOTIDE SEQUENCE [LARGE SCALE GENOMIC DNA]</scope>
    <source>
        <strain evidence="3 4">M043b</strain>
    </source>
</reference>
<evidence type="ECO:0000259" key="2">
    <source>
        <dbReference type="PROSITE" id="PS50943"/>
    </source>
</evidence>
<dbReference type="RefSeq" id="WP_034896503.1">
    <property type="nucleotide sequence ID" value="NZ_JRUQ01000055.1"/>
</dbReference>
<dbReference type="GO" id="GO:0003677">
    <property type="term" value="F:DNA binding"/>
    <property type="evidence" value="ECO:0007669"/>
    <property type="project" value="UniProtKB-KW"/>
</dbReference>
<keyword evidence="1 3" id="KW-0238">DNA-binding</keyword>
<dbReference type="Gene3D" id="2.60.120.10">
    <property type="entry name" value="Jelly Rolls"/>
    <property type="match status" value="1"/>
</dbReference>
<dbReference type="GO" id="GO:0005829">
    <property type="term" value="C:cytosol"/>
    <property type="evidence" value="ECO:0007669"/>
    <property type="project" value="TreeGrafter"/>
</dbReference>
<dbReference type="PROSITE" id="PS50943">
    <property type="entry name" value="HTH_CROC1"/>
    <property type="match status" value="1"/>
</dbReference>
<dbReference type="PANTHER" id="PTHR46797">
    <property type="entry name" value="HTH-TYPE TRANSCRIPTIONAL REGULATOR"/>
    <property type="match status" value="1"/>
</dbReference>
<evidence type="ECO:0000313" key="4">
    <source>
        <dbReference type="Proteomes" id="UP000030351"/>
    </source>
</evidence>
<dbReference type="GO" id="GO:0003700">
    <property type="term" value="F:DNA-binding transcription factor activity"/>
    <property type="evidence" value="ECO:0007669"/>
    <property type="project" value="TreeGrafter"/>
</dbReference>
<organism evidence="3 4">
    <name type="scientific">Erwinia typographi</name>
    <dbReference type="NCBI Taxonomy" id="371042"/>
    <lineage>
        <taxon>Bacteria</taxon>
        <taxon>Pseudomonadati</taxon>
        <taxon>Pseudomonadota</taxon>
        <taxon>Gammaproteobacteria</taxon>
        <taxon>Enterobacterales</taxon>
        <taxon>Erwiniaceae</taxon>
        <taxon>Erwinia</taxon>
    </lineage>
</organism>
<evidence type="ECO:0000256" key="1">
    <source>
        <dbReference type="ARBA" id="ARBA00023125"/>
    </source>
</evidence>
<comment type="caution">
    <text evidence="3">The sequence shown here is derived from an EMBL/GenBank/DDBJ whole genome shotgun (WGS) entry which is preliminary data.</text>
</comment>
<dbReference type="EMBL" id="JRUQ01000055">
    <property type="protein sequence ID" value="KGT89475.1"/>
    <property type="molecule type" value="Genomic_DNA"/>
</dbReference>
<dbReference type="SUPFAM" id="SSF47413">
    <property type="entry name" value="lambda repressor-like DNA-binding domains"/>
    <property type="match status" value="1"/>
</dbReference>
<dbReference type="InterPro" id="IPR014710">
    <property type="entry name" value="RmlC-like_jellyroll"/>
</dbReference>
<dbReference type="Pfam" id="PF13560">
    <property type="entry name" value="HTH_31"/>
    <property type="match status" value="1"/>
</dbReference>
<dbReference type="AlphaFoldDB" id="A0A0A3YS78"/>
<protein>
    <submittedName>
        <fullName evidence="3">DNA-binding protein</fullName>
    </submittedName>
</protein>
<dbReference type="Gene3D" id="1.10.260.40">
    <property type="entry name" value="lambda repressor-like DNA-binding domains"/>
    <property type="match status" value="1"/>
</dbReference>
<dbReference type="PANTHER" id="PTHR46797:SF10">
    <property type="entry name" value="BLR1115 PROTEIN"/>
    <property type="match status" value="1"/>
</dbReference>
<sequence>MESLTATERRLAQRLAELRLEKNWSLEALAGLTGISRASLSRIERGESSPTASLMNRLCIAYGLTMSRLLSDVEQHGPQYLRPAEQTVWQDRENGYRRRSVSPPASNFQGELIEGRLEGGALIEYDAPPVEGIEQHIWMLEGVLMFSMNDQQWRLESGDCLRFHLFGRSSFHAPEAEGARYALVVCRP</sequence>
<dbReference type="CDD" id="cd02209">
    <property type="entry name" value="cupin_XRE_C"/>
    <property type="match status" value="1"/>
</dbReference>
<dbReference type="Proteomes" id="UP000030351">
    <property type="component" value="Unassembled WGS sequence"/>
</dbReference>